<dbReference type="EMBL" id="CAIX01000028">
    <property type="protein sequence ID" value="CCI42062.1"/>
    <property type="molecule type" value="Genomic_DNA"/>
</dbReference>
<evidence type="ECO:0000313" key="2">
    <source>
        <dbReference type="Proteomes" id="UP000053237"/>
    </source>
</evidence>
<dbReference type="AlphaFoldDB" id="A0A024G5X0"/>
<dbReference type="InterPro" id="IPR023214">
    <property type="entry name" value="HAD_sf"/>
</dbReference>
<dbReference type="SUPFAM" id="SSF56784">
    <property type="entry name" value="HAD-like"/>
    <property type="match status" value="1"/>
</dbReference>
<dbReference type="InParanoid" id="A0A024G5X0"/>
<dbReference type="Gene3D" id="3.40.50.1000">
    <property type="entry name" value="HAD superfamily/HAD-like"/>
    <property type="match status" value="1"/>
</dbReference>
<proteinExistence type="predicted"/>
<protein>
    <recommendedName>
        <fullName evidence="3">Phosphoserine phosphatase</fullName>
    </recommendedName>
</protein>
<evidence type="ECO:0008006" key="3">
    <source>
        <dbReference type="Google" id="ProtNLM"/>
    </source>
</evidence>
<reference evidence="1 2" key="1">
    <citation type="submission" date="2012-05" db="EMBL/GenBank/DDBJ databases">
        <title>Recombination and specialization in a pathogen metapopulation.</title>
        <authorList>
            <person name="Gardiner A."/>
            <person name="Kemen E."/>
            <person name="Schultz-Larsen T."/>
            <person name="MacLean D."/>
            <person name="Van Oosterhout C."/>
            <person name="Jones J.D.G."/>
        </authorList>
    </citation>
    <scope>NUCLEOTIDE SEQUENCE [LARGE SCALE GENOMIC DNA]</scope>
    <source>
        <strain evidence="1 2">Ac Nc2</strain>
    </source>
</reference>
<dbReference type="Pfam" id="PF12710">
    <property type="entry name" value="HAD"/>
    <property type="match status" value="1"/>
</dbReference>
<comment type="caution">
    <text evidence="1">The sequence shown here is derived from an EMBL/GenBank/DDBJ whole genome shotgun (WGS) entry which is preliminary data.</text>
</comment>
<gene>
    <name evidence="1" type="ORF">BN9_028460</name>
</gene>
<dbReference type="Proteomes" id="UP000053237">
    <property type="component" value="Unassembled WGS sequence"/>
</dbReference>
<organism evidence="1 2">
    <name type="scientific">Albugo candida</name>
    <dbReference type="NCBI Taxonomy" id="65357"/>
    <lineage>
        <taxon>Eukaryota</taxon>
        <taxon>Sar</taxon>
        <taxon>Stramenopiles</taxon>
        <taxon>Oomycota</taxon>
        <taxon>Peronosporomycetes</taxon>
        <taxon>Albuginales</taxon>
        <taxon>Albuginaceae</taxon>
        <taxon>Albugo</taxon>
    </lineage>
</organism>
<keyword evidence="2" id="KW-1185">Reference proteome</keyword>
<dbReference type="InterPro" id="IPR036412">
    <property type="entry name" value="HAD-like_sf"/>
</dbReference>
<evidence type="ECO:0000313" key="1">
    <source>
        <dbReference type="EMBL" id="CCI42062.1"/>
    </source>
</evidence>
<sequence length="397" mass="44404">MNIKHLIFGLLPLQSYGRYDKAEADRTKEAFFDEIKDTGSKPFFDKVFSYIDQLNENNDFVLRALLDFDGTIATNAFLTTVFEYQVENHRFAFKSKDDIDKVFGFSLVDKKKLSCVPTTFKGDMENNVQPTGDFSKIVDLIKKSFATGSLKDGPTTANLIYTWNKQAYVHMKATKGCEYLHHTLQVRLLHNMGEKARETLMRDALAAAKGKVDPKFVDVKIDGIKVTTKLYNNNAIPFTEQVKLLAALGARGVKTCIISATHYAYLKVAIKIFELTGISEVYGSTPKDGEEENILRGDGVAIAGEGKATLIKEKWNEPSTKLVFSAGDSSNDYPMLRHVLEKGGYIVVQSDHAVEDATMKQVLERNNKARFQPVNEKQAKWISNLPKGGNENKEASS</sequence>
<accession>A0A024G5X0</accession>
<name>A0A024G5X0_9STRA</name>